<comment type="caution">
    <text evidence="2">The sequence shown here is derived from an EMBL/GenBank/DDBJ whole genome shotgun (WGS) entry which is preliminary data.</text>
</comment>
<feature type="region of interest" description="Disordered" evidence="1">
    <location>
        <begin position="129"/>
        <end position="190"/>
    </location>
</feature>
<name>A0ABV5U5B5_9PSEU</name>
<sequence length="190" mass="21012">MVRPDLGARLLLEDEHQRLSRAQLFYVTADITRLVRQAAPSLKNHWDTQPQDIPAPTGFMLFAEPLADYVREDGKRIDVVAVSWGGTELFTSDTGGLWVTFWSATDFAPVKRLARSLGASAAEAELTAHQQNANSPGTTRSTCRGVQRRPRWHRTRTAGRSGQISSSPPRRRSGGCRPSTPAGFSVLRTR</sequence>
<reference evidence="2 3" key="1">
    <citation type="submission" date="2024-09" db="EMBL/GenBank/DDBJ databases">
        <authorList>
            <person name="Sun Q."/>
            <person name="Mori K."/>
        </authorList>
    </citation>
    <scope>NUCLEOTIDE SEQUENCE [LARGE SCALE GENOMIC DNA]</scope>
    <source>
        <strain evidence="2 3">JCM 13852</strain>
    </source>
</reference>
<feature type="compositionally biased region" description="Polar residues" evidence="1">
    <location>
        <begin position="129"/>
        <end position="144"/>
    </location>
</feature>
<protein>
    <submittedName>
        <fullName evidence="2">Uncharacterized protein</fullName>
    </submittedName>
</protein>
<accession>A0ABV5U5B5</accession>
<evidence type="ECO:0000256" key="1">
    <source>
        <dbReference type="SAM" id="MobiDB-lite"/>
    </source>
</evidence>
<evidence type="ECO:0000313" key="2">
    <source>
        <dbReference type="EMBL" id="MFB9686593.1"/>
    </source>
</evidence>
<organism evidence="2 3">
    <name type="scientific">Amycolatopsis plumensis</name>
    <dbReference type="NCBI Taxonomy" id="236508"/>
    <lineage>
        <taxon>Bacteria</taxon>
        <taxon>Bacillati</taxon>
        <taxon>Actinomycetota</taxon>
        <taxon>Actinomycetes</taxon>
        <taxon>Pseudonocardiales</taxon>
        <taxon>Pseudonocardiaceae</taxon>
        <taxon>Amycolatopsis</taxon>
    </lineage>
</organism>
<feature type="compositionally biased region" description="Basic residues" evidence="1">
    <location>
        <begin position="146"/>
        <end position="157"/>
    </location>
</feature>
<gene>
    <name evidence="2" type="ORF">ACFFTO_20605</name>
</gene>
<dbReference type="Proteomes" id="UP001589535">
    <property type="component" value="Unassembled WGS sequence"/>
</dbReference>
<dbReference type="RefSeq" id="WP_378196042.1">
    <property type="nucleotide sequence ID" value="NZ_JBHMBK010000015.1"/>
</dbReference>
<dbReference type="EMBL" id="JBHMBK010000015">
    <property type="protein sequence ID" value="MFB9686593.1"/>
    <property type="molecule type" value="Genomic_DNA"/>
</dbReference>
<proteinExistence type="predicted"/>
<evidence type="ECO:0000313" key="3">
    <source>
        <dbReference type="Proteomes" id="UP001589535"/>
    </source>
</evidence>
<keyword evidence="3" id="KW-1185">Reference proteome</keyword>
<feature type="compositionally biased region" description="Low complexity" evidence="1">
    <location>
        <begin position="159"/>
        <end position="168"/>
    </location>
</feature>